<reference evidence="2 3" key="1">
    <citation type="journal article" date="2019" name="Int. J. Syst. Evol. Microbiol.">
        <title>The Global Catalogue of Microorganisms (GCM) 10K type strain sequencing project: providing services to taxonomists for standard genome sequencing and annotation.</title>
        <authorList>
            <consortium name="The Broad Institute Genomics Platform"/>
            <consortium name="The Broad Institute Genome Sequencing Center for Infectious Disease"/>
            <person name="Wu L."/>
            <person name="Ma J."/>
        </authorList>
    </citation>
    <scope>NUCLEOTIDE SEQUENCE [LARGE SCALE GENOMIC DNA]</scope>
    <source>
        <strain evidence="2 3">JCM 11813</strain>
    </source>
</reference>
<feature type="transmembrane region" description="Helical" evidence="1">
    <location>
        <begin position="6"/>
        <end position="26"/>
    </location>
</feature>
<dbReference type="InterPro" id="IPR046061">
    <property type="entry name" value="DUF6019"/>
</dbReference>
<dbReference type="RefSeq" id="WP_343908692.1">
    <property type="nucleotide sequence ID" value="NZ_BAAAJE010000017.1"/>
</dbReference>
<proteinExistence type="predicted"/>
<dbReference type="EMBL" id="BAAAJE010000017">
    <property type="protein sequence ID" value="GAA1151802.1"/>
    <property type="molecule type" value="Genomic_DNA"/>
</dbReference>
<name>A0ABN1UHE2_9ACTN</name>
<evidence type="ECO:0000313" key="2">
    <source>
        <dbReference type="EMBL" id="GAA1151802.1"/>
    </source>
</evidence>
<dbReference type="Proteomes" id="UP001499979">
    <property type="component" value="Unassembled WGS sequence"/>
</dbReference>
<sequence length="62" mass="6797">MAIGILGLLVGMVLAVVGLTILYFVIRYAVRDGVIDAHYKLDSDRVRAELRIGPERSPNSRG</sequence>
<evidence type="ECO:0000256" key="1">
    <source>
        <dbReference type="SAM" id="Phobius"/>
    </source>
</evidence>
<evidence type="ECO:0000313" key="3">
    <source>
        <dbReference type="Proteomes" id="UP001499979"/>
    </source>
</evidence>
<keyword evidence="1" id="KW-0472">Membrane</keyword>
<accession>A0ABN1UHE2</accession>
<keyword evidence="3" id="KW-1185">Reference proteome</keyword>
<dbReference type="Pfam" id="PF19483">
    <property type="entry name" value="DUF6019"/>
    <property type="match status" value="1"/>
</dbReference>
<organism evidence="2 3">
    <name type="scientific">Nocardioides aquiterrae</name>
    <dbReference type="NCBI Taxonomy" id="203799"/>
    <lineage>
        <taxon>Bacteria</taxon>
        <taxon>Bacillati</taxon>
        <taxon>Actinomycetota</taxon>
        <taxon>Actinomycetes</taxon>
        <taxon>Propionibacteriales</taxon>
        <taxon>Nocardioidaceae</taxon>
        <taxon>Nocardioides</taxon>
    </lineage>
</organism>
<protein>
    <submittedName>
        <fullName evidence="2">Uncharacterized protein</fullName>
    </submittedName>
</protein>
<keyword evidence="1" id="KW-1133">Transmembrane helix</keyword>
<gene>
    <name evidence="2" type="ORF">GCM10009606_32990</name>
</gene>
<comment type="caution">
    <text evidence="2">The sequence shown here is derived from an EMBL/GenBank/DDBJ whole genome shotgun (WGS) entry which is preliminary data.</text>
</comment>
<keyword evidence="1" id="KW-0812">Transmembrane</keyword>